<protein>
    <recommendedName>
        <fullName evidence="10">Radical SAM core domain-containing protein</fullName>
    </recommendedName>
</protein>
<dbReference type="InterPro" id="IPR034687">
    <property type="entry name" value="ELP3-like"/>
</dbReference>
<dbReference type="PROSITE" id="PS51918">
    <property type="entry name" value="RADICAL_SAM"/>
    <property type="match status" value="1"/>
</dbReference>
<dbReference type="GO" id="GO:0005737">
    <property type="term" value="C:cytoplasm"/>
    <property type="evidence" value="ECO:0007669"/>
    <property type="project" value="TreeGrafter"/>
</dbReference>
<keyword evidence="2" id="KW-0004">4Fe-4S</keyword>
<keyword evidence="9" id="KW-0012">Acyltransferase</keyword>
<keyword evidence="6" id="KW-0479">Metal-binding</keyword>
<keyword evidence="5" id="KW-0819">tRNA processing</keyword>
<dbReference type="Pfam" id="PF16199">
    <property type="entry name" value="Radical_SAM_C"/>
    <property type="match status" value="1"/>
</dbReference>
<keyword evidence="3" id="KW-0808">Transferase</keyword>
<evidence type="ECO:0000256" key="7">
    <source>
        <dbReference type="ARBA" id="ARBA00023004"/>
    </source>
</evidence>
<keyword evidence="8" id="KW-0411">Iron-sulfur</keyword>
<dbReference type="Gene3D" id="3.80.30.20">
    <property type="entry name" value="tm_1862 like domain"/>
    <property type="match status" value="1"/>
</dbReference>
<organism evidence="11">
    <name type="scientific">marine sediment metagenome</name>
    <dbReference type="NCBI Taxonomy" id="412755"/>
    <lineage>
        <taxon>unclassified sequences</taxon>
        <taxon>metagenomes</taxon>
        <taxon>ecological metagenomes</taxon>
    </lineage>
</organism>
<dbReference type="GO" id="GO:0051539">
    <property type="term" value="F:4 iron, 4 sulfur cluster binding"/>
    <property type="evidence" value="ECO:0007669"/>
    <property type="project" value="UniProtKB-KW"/>
</dbReference>
<dbReference type="InterPro" id="IPR058240">
    <property type="entry name" value="rSAM_sf"/>
</dbReference>
<sequence length="268" mass="31066">FDANRQVKIRLKALSEMGHPTDKVELIVMGGTFLAYPKDYQYQFIKDCFDALNGEESATLAEAKQLNETANHRCTGLCIETRPDWCGQEEIDLMLEFGTTRVELGVQTLDDDIYHLVRRGHRVEDVVTATTLLKEHGFKVHYHWMPGLPGSTPERDLELSRQLFSEAQFKPDGLKLYPTMVVKGTELEKWYQDKRYRPYDDDTMINLLVNIKSIVPKYVRISRVLRDIPPKFIVGGLKDAVRDLVRQRMEQQAIECKCIRCREYGHRA</sequence>
<dbReference type="InterPro" id="IPR039661">
    <property type="entry name" value="ELP3"/>
</dbReference>
<evidence type="ECO:0000256" key="9">
    <source>
        <dbReference type="ARBA" id="ARBA00023315"/>
    </source>
</evidence>
<dbReference type="GO" id="GO:0016746">
    <property type="term" value="F:acyltransferase activity"/>
    <property type="evidence" value="ECO:0007669"/>
    <property type="project" value="UniProtKB-KW"/>
</dbReference>
<dbReference type="PANTHER" id="PTHR11135:SF0">
    <property type="entry name" value="ELONGATOR COMPLEX PROTEIN 3"/>
    <property type="match status" value="1"/>
</dbReference>
<gene>
    <name evidence="11" type="ORF">S03H2_44753</name>
</gene>
<feature type="domain" description="Radical SAM core" evidence="10">
    <location>
        <begin position="1"/>
        <end position="231"/>
    </location>
</feature>
<evidence type="ECO:0000259" key="10">
    <source>
        <dbReference type="PROSITE" id="PS51918"/>
    </source>
</evidence>
<name>X1H867_9ZZZZ</name>
<comment type="cofactor">
    <cofactor evidence="1">
        <name>[4Fe-4S] cluster</name>
        <dbReference type="ChEBI" id="CHEBI:49883"/>
    </cofactor>
</comment>
<keyword evidence="7" id="KW-0408">Iron</keyword>
<evidence type="ECO:0000256" key="1">
    <source>
        <dbReference type="ARBA" id="ARBA00001966"/>
    </source>
</evidence>
<proteinExistence type="predicted"/>
<dbReference type="InterPro" id="IPR023404">
    <property type="entry name" value="rSAM_horseshoe"/>
</dbReference>
<evidence type="ECO:0000256" key="8">
    <source>
        <dbReference type="ARBA" id="ARBA00023014"/>
    </source>
</evidence>
<dbReference type="PANTHER" id="PTHR11135">
    <property type="entry name" value="HISTONE ACETYLTRANSFERASE-RELATED"/>
    <property type="match status" value="1"/>
</dbReference>
<evidence type="ECO:0000256" key="3">
    <source>
        <dbReference type="ARBA" id="ARBA00022679"/>
    </source>
</evidence>
<feature type="non-terminal residue" evidence="11">
    <location>
        <position position="268"/>
    </location>
</feature>
<evidence type="ECO:0000313" key="11">
    <source>
        <dbReference type="EMBL" id="GAH65582.1"/>
    </source>
</evidence>
<dbReference type="Pfam" id="PF04055">
    <property type="entry name" value="Radical_SAM"/>
    <property type="match status" value="1"/>
</dbReference>
<comment type="caution">
    <text evidence="11">The sequence shown here is derived from an EMBL/GenBank/DDBJ whole genome shotgun (WGS) entry which is preliminary data.</text>
</comment>
<dbReference type="NCBIfam" id="TIGR01211">
    <property type="entry name" value="ELP3"/>
    <property type="match status" value="1"/>
</dbReference>
<dbReference type="SMART" id="SM00729">
    <property type="entry name" value="Elp3"/>
    <property type="match status" value="1"/>
</dbReference>
<dbReference type="InterPro" id="IPR007197">
    <property type="entry name" value="rSAM"/>
</dbReference>
<dbReference type="InterPro" id="IPR006638">
    <property type="entry name" value="Elp3/MiaA/NifB-like_rSAM"/>
</dbReference>
<dbReference type="InterPro" id="IPR032432">
    <property type="entry name" value="Radical_SAM_C"/>
</dbReference>
<dbReference type="SUPFAM" id="SSF102114">
    <property type="entry name" value="Radical SAM enzymes"/>
    <property type="match status" value="1"/>
</dbReference>
<evidence type="ECO:0000256" key="5">
    <source>
        <dbReference type="ARBA" id="ARBA00022694"/>
    </source>
</evidence>
<dbReference type="AlphaFoldDB" id="X1H867"/>
<dbReference type="CDD" id="cd01335">
    <property type="entry name" value="Radical_SAM"/>
    <property type="match status" value="1"/>
</dbReference>
<evidence type="ECO:0000256" key="4">
    <source>
        <dbReference type="ARBA" id="ARBA00022691"/>
    </source>
</evidence>
<dbReference type="EMBL" id="BARU01028004">
    <property type="protein sequence ID" value="GAH65582.1"/>
    <property type="molecule type" value="Genomic_DNA"/>
</dbReference>
<dbReference type="GO" id="GO:0002926">
    <property type="term" value="P:tRNA wobble base 5-methoxycarbonylmethyl-2-thiouridinylation"/>
    <property type="evidence" value="ECO:0007669"/>
    <property type="project" value="TreeGrafter"/>
</dbReference>
<evidence type="ECO:0000256" key="6">
    <source>
        <dbReference type="ARBA" id="ARBA00022723"/>
    </source>
</evidence>
<dbReference type="GO" id="GO:0046872">
    <property type="term" value="F:metal ion binding"/>
    <property type="evidence" value="ECO:0007669"/>
    <property type="project" value="UniProtKB-KW"/>
</dbReference>
<evidence type="ECO:0000256" key="2">
    <source>
        <dbReference type="ARBA" id="ARBA00022485"/>
    </source>
</evidence>
<reference evidence="11" key="1">
    <citation type="journal article" date="2014" name="Front. Microbiol.">
        <title>High frequency of phylogenetically diverse reductive dehalogenase-homologous genes in deep subseafloor sedimentary metagenomes.</title>
        <authorList>
            <person name="Kawai M."/>
            <person name="Futagami T."/>
            <person name="Toyoda A."/>
            <person name="Takaki Y."/>
            <person name="Nishi S."/>
            <person name="Hori S."/>
            <person name="Arai W."/>
            <person name="Tsubouchi T."/>
            <person name="Morono Y."/>
            <person name="Uchiyama I."/>
            <person name="Ito T."/>
            <person name="Fujiyama A."/>
            <person name="Inagaki F."/>
            <person name="Takami H."/>
        </authorList>
    </citation>
    <scope>NUCLEOTIDE SEQUENCE</scope>
    <source>
        <strain evidence="11">Expedition CK06-06</strain>
    </source>
</reference>
<feature type="non-terminal residue" evidence="11">
    <location>
        <position position="1"/>
    </location>
</feature>
<accession>X1H867</accession>
<keyword evidence="4" id="KW-0949">S-adenosyl-L-methionine</keyword>